<comment type="caution">
    <text evidence="1">The sequence shown here is derived from an EMBL/GenBank/DDBJ whole genome shotgun (WGS) entry which is preliminary data.</text>
</comment>
<gene>
    <name evidence="1" type="ORF">S2091_0015</name>
</gene>
<dbReference type="AlphaFoldDB" id="A0A2S9H4A7"/>
<reference evidence="1 2" key="1">
    <citation type="submission" date="2018-02" db="EMBL/GenBank/DDBJ databases">
        <title>Solimicrobium silvestre gen. nov., sp. nov., isolated from alpine forest soil.</title>
        <authorList>
            <person name="Margesin R."/>
            <person name="Albuquerque L."/>
            <person name="Zhang D.-C."/>
            <person name="Froufe H.J.C."/>
            <person name="Severino R."/>
            <person name="Roxo I."/>
            <person name="Egas C."/>
            <person name="Da Costa M.S."/>
        </authorList>
    </citation>
    <scope>NUCLEOTIDE SEQUENCE [LARGE SCALE GENOMIC DNA]</scope>
    <source>
        <strain evidence="1 2">S20-91</strain>
    </source>
</reference>
<organism evidence="1 2">
    <name type="scientific">Solimicrobium silvestre</name>
    <dbReference type="NCBI Taxonomy" id="2099400"/>
    <lineage>
        <taxon>Bacteria</taxon>
        <taxon>Pseudomonadati</taxon>
        <taxon>Pseudomonadota</taxon>
        <taxon>Betaproteobacteria</taxon>
        <taxon>Burkholderiales</taxon>
        <taxon>Oxalobacteraceae</taxon>
        <taxon>Solimicrobium</taxon>
    </lineage>
</organism>
<evidence type="ECO:0000313" key="1">
    <source>
        <dbReference type="EMBL" id="PRC94820.1"/>
    </source>
</evidence>
<protein>
    <recommendedName>
        <fullName evidence="3">Alpha/beta hydrolase family</fullName>
    </recommendedName>
</protein>
<dbReference type="OrthoDB" id="9765647at2"/>
<evidence type="ECO:0000313" key="2">
    <source>
        <dbReference type="Proteomes" id="UP000237839"/>
    </source>
</evidence>
<dbReference type="InterPro" id="IPR029058">
    <property type="entry name" value="AB_hydrolase_fold"/>
</dbReference>
<evidence type="ECO:0008006" key="3">
    <source>
        <dbReference type="Google" id="ProtNLM"/>
    </source>
</evidence>
<dbReference type="RefSeq" id="WP_105529747.1">
    <property type="nucleotide sequence ID" value="NZ_PUGF01000001.1"/>
</dbReference>
<dbReference type="Gene3D" id="3.40.50.1820">
    <property type="entry name" value="alpha/beta hydrolase"/>
    <property type="match status" value="1"/>
</dbReference>
<keyword evidence="2" id="KW-1185">Reference proteome</keyword>
<accession>A0A2S9H4A7</accession>
<sequence length="216" mass="24061">MAHSKTTSILRKFFFGSVASTSEPLKIESVEINRPEGKRHYLKALPSRASSNKRPLVILLHGAGASAAQILGLKFPPSPLSMWLEIAEREQLVIVAPDGRKNNKLICWNDSCSEIAGNPKTDDTGFINAIIDKVIVEDTRMIWGGEAHALQVELIRIENGGHSEPSVMKRYPRWLTFLVGAQNADIEAAEEAWEFFKDKRSELLINQIAGNFHTID</sequence>
<name>A0A2S9H4A7_9BURK</name>
<proteinExistence type="predicted"/>
<dbReference type="SUPFAM" id="SSF53474">
    <property type="entry name" value="alpha/beta-Hydrolases"/>
    <property type="match status" value="1"/>
</dbReference>
<dbReference type="EMBL" id="PUGF01000001">
    <property type="protein sequence ID" value="PRC94820.1"/>
    <property type="molecule type" value="Genomic_DNA"/>
</dbReference>
<dbReference type="Proteomes" id="UP000237839">
    <property type="component" value="Unassembled WGS sequence"/>
</dbReference>